<proteinExistence type="predicted"/>
<dbReference type="Proteomes" id="UP001239994">
    <property type="component" value="Unassembled WGS sequence"/>
</dbReference>
<sequence length="219" mass="23901">WILPLDVTVPFFRVLDSKQHPFDAFRWLLAATPPKCYDVVPAVRAGDLNVSVALNGHAGVHVCPGSGRATLLNSPPLACRSRSIPVAVCLRSFGQTPVSLASPLKGRDSGFSSAHWRAHWLHPTALLLVVVVPFGPPRPRLDSLSPTPTKKFLRVFPSTSGVDTDFSHSPSPNLLGSRRQGGGACTPPARKFVFSQGILWWLVIRSPVDLRYAFPKRRS</sequence>
<feature type="compositionally biased region" description="Polar residues" evidence="1">
    <location>
        <begin position="163"/>
        <end position="174"/>
    </location>
</feature>
<name>A0AAD9DZJ5_9TELE</name>
<reference evidence="2" key="1">
    <citation type="submission" date="2023-03" db="EMBL/GenBank/DDBJ databases">
        <title>Electrophorus voltai genome.</title>
        <authorList>
            <person name="Bian C."/>
        </authorList>
    </citation>
    <scope>NUCLEOTIDE SEQUENCE</scope>
    <source>
        <strain evidence="2">CB-2022</strain>
        <tissue evidence="2">Muscle</tissue>
    </source>
</reference>
<protein>
    <submittedName>
        <fullName evidence="2">Uncharacterized protein</fullName>
    </submittedName>
</protein>
<evidence type="ECO:0000313" key="3">
    <source>
        <dbReference type="Proteomes" id="UP001239994"/>
    </source>
</evidence>
<keyword evidence="3" id="KW-1185">Reference proteome</keyword>
<dbReference type="EMBL" id="JAROKS010000012">
    <property type="protein sequence ID" value="KAK1798843.1"/>
    <property type="molecule type" value="Genomic_DNA"/>
</dbReference>
<feature type="region of interest" description="Disordered" evidence="1">
    <location>
        <begin position="163"/>
        <end position="182"/>
    </location>
</feature>
<gene>
    <name evidence="2" type="ORF">P4O66_007129</name>
</gene>
<evidence type="ECO:0000256" key="1">
    <source>
        <dbReference type="SAM" id="MobiDB-lite"/>
    </source>
</evidence>
<accession>A0AAD9DZJ5</accession>
<feature type="non-terminal residue" evidence="2">
    <location>
        <position position="1"/>
    </location>
</feature>
<feature type="non-terminal residue" evidence="2">
    <location>
        <position position="219"/>
    </location>
</feature>
<dbReference type="AlphaFoldDB" id="A0AAD9DZJ5"/>
<organism evidence="2 3">
    <name type="scientific">Electrophorus voltai</name>
    <dbReference type="NCBI Taxonomy" id="2609070"/>
    <lineage>
        <taxon>Eukaryota</taxon>
        <taxon>Metazoa</taxon>
        <taxon>Chordata</taxon>
        <taxon>Craniata</taxon>
        <taxon>Vertebrata</taxon>
        <taxon>Euteleostomi</taxon>
        <taxon>Actinopterygii</taxon>
        <taxon>Neopterygii</taxon>
        <taxon>Teleostei</taxon>
        <taxon>Ostariophysi</taxon>
        <taxon>Gymnotiformes</taxon>
        <taxon>Gymnotoidei</taxon>
        <taxon>Gymnotidae</taxon>
        <taxon>Electrophorus</taxon>
    </lineage>
</organism>
<comment type="caution">
    <text evidence="2">The sequence shown here is derived from an EMBL/GenBank/DDBJ whole genome shotgun (WGS) entry which is preliminary data.</text>
</comment>
<evidence type="ECO:0000313" key="2">
    <source>
        <dbReference type="EMBL" id="KAK1798843.1"/>
    </source>
</evidence>